<feature type="region of interest" description="Disordered" evidence="1">
    <location>
        <begin position="82"/>
        <end position="113"/>
    </location>
</feature>
<evidence type="ECO:0000313" key="2">
    <source>
        <dbReference type="EMBL" id="KAF6465737.1"/>
    </source>
</evidence>
<gene>
    <name evidence="2" type="ORF">HJG63_011160</name>
</gene>
<dbReference type="EMBL" id="JACASE010000005">
    <property type="protein sequence ID" value="KAF6465737.1"/>
    <property type="molecule type" value="Genomic_DNA"/>
</dbReference>
<dbReference type="Proteomes" id="UP000593571">
    <property type="component" value="Unassembled WGS sequence"/>
</dbReference>
<feature type="region of interest" description="Disordered" evidence="1">
    <location>
        <begin position="1"/>
        <end position="42"/>
    </location>
</feature>
<sequence length="138" mass="15138">MRRWRRREEKGASKAPQLTVGGAGTPPQSPELPPPHCTPALGPPESWAPGAICFPSRISRFAKAEGEQVFRTTQQRRCGPTIYLTRGQGSSHHVPPPLPLGHLMPGKGKQVSPSLCHGQLDRWDPDSPHPHFQVHCPL</sequence>
<evidence type="ECO:0000313" key="3">
    <source>
        <dbReference type="Proteomes" id="UP000593571"/>
    </source>
</evidence>
<accession>A0A7J8H0K9</accession>
<name>A0A7J8H0K9_ROUAE</name>
<proteinExistence type="predicted"/>
<reference evidence="2 3" key="1">
    <citation type="journal article" date="2020" name="Nature">
        <title>Six reference-quality genomes reveal evolution of bat adaptations.</title>
        <authorList>
            <person name="Jebb D."/>
            <person name="Huang Z."/>
            <person name="Pippel M."/>
            <person name="Hughes G.M."/>
            <person name="Lavrichenko K."/>
            <person name="Devanna P."/>
            <person name="Winkler S."/>
            <person name="Jermiin L.S."/>
            <person name="Skirmuntt E.C."/>
            <person name="Katzourakis A."/>
            <person name="Burkitt-Gray L."/>
            <person name="Ray D.A."/>
            <person name="Sullivan K.A.M."/>
            <person name="Roscito J.G."/>
            <person name="Kirilenko B.M."/>
            <person name="Davalos L.M."/>
            <person name="Corthals A.P."/>
            <person name="Power M.L."/>
            <person name="Jones G."/>
            <person name="Ransome R.D."/>
            <person name="Dechmann D.K.N."/>
            <person name="Locatelli A.G."/>
            <person name="Puechmaille S.J."/>
            <person name="Fedrigo O."/>
            <person name="Jarvis E.D."/>
            <person name="Hiller M."/>
            <person name="Vernes S.C."/>
            <person name="Myers E.W."/>
            <person name="Teeling E.C."/>
        </authorList>
    </citation>
    <scope>NUCLEOTIDE SEQUENCE [LARGE SCALE GENOMIC DNA]</scope>
    <source>
        <strain evidence="2">MRouAeg1</strain>
        <tissue evidence="2">Muscle</tissue>
    </source>
</reference>
<feature type="compositionally biased region" description="Basic and acidic residues" evidence="1">
    <location>
        <begin position="1"/>
        <end position="12"/>
    </location>
</feature>
<keyword evidence="3" id="KW-1185">Reference proteome</keyword>
<protein>
    <submittedName>
        <fullName evidence="2">Uncharacterized protein</fullName>
    </submittedName>
</protein>
<organism evidence="2 3">
    <name type="scientific">Rousettus aegyptiacus</name>
    <name type="common">Egyptian fruit bat</name>
    <name type="synonym">Pteropus aegyptiacus</name>
    <dbReference type="NCBI Taxonomy" id="9407"/>
    <lineage>
        <taxon>Eukaryota</taxon>
        <taxon>Metazoa</taxon>
        <taxon>Chordata</taxon>
        <taxon>Craniata</taxon>
        <taxon>Vertebrata</taxon>
        <taxon>Euteleostomi</taxon>
        <taxon>Mammalia</taxon>
        <taxon>Eutheria</taxon>
        <taxon>Laurasiatheria</taxon>
        <taxon>Chiroptera</taxon>
        <taxon>Yinpterochiroptera</taxon>
        <taxon>Pteropodoidea</taxon>
        <taxon>Pteropodidae</taxon>
        <taxon>Rousettinae</taxon>
        <taxon>Rousettus</taxon>
    </lineage>
</organism>
<evidence type="ECO:0000256" key="1">
    <source>
        <dbReference type="SAM" id="MobiDB-lite"/>
    </source>
</evidence>
<comment type="caution">
    <text evidence="2">The sequence shown here is derived from an EMBL/GenBank/DDBJ whole genome shotgun (WGS) entry which is preliminary data.</text>
</comment>
<dbReference type="AlphaFoldDB" id="A0A7J8H0K9"/>
<feature type="compositionally biased region" description="Pro residues" evidence="1">
    <location>
        <begin position="27"/>
        <end position="37"/>
    </location>
</feature>